<keyword evidence="15" id="KW-0808">Transferase</keyword>
<dbReference type="InterPro" id="IPR036641">
    <property type="entry name" value="HPT_dom_sf"/>
</dbReference>
<dbReference type="InterPro" id="IPR003661">
    <property type="entry name" value="HisK_dim/P_dom"/>
</dbReference>
<evidence type="ECO:0000256" key="2">
    <source>
        <dbReference type="ARBA" id="ARBA00004651"/>
    </source>
</evidence>
<keyword evidence="16" id="KW-1185">Reference proteome</keyword>
<reference evidence="15 16" key="1">
    <citation type="submission" date="2024-05" db="EMBL/GenBank/DDBJ databases">
        <authorList>
            <consortium name="Candidatus Magnetaquicoccaceae bacterium FCR-1 genome sequencing consortium"/>
            <person name="Shimoshige H."/>
            <person name="Shimamura S."/>
            <person name="Taoka A."/>
            <person name="Kobayashi H."/>
            <person name="Maekawa T."/>
        </authorList>
    </citation>
    <scope>NUCLEOTIDE SEQUENCE [LARGE SCALE GENOMIC DNA]</scope>
    <source>
        <strain evidence="15 16">FCR-1</strain>
    </source>
</reference>
<dbReference type="PANTHER" id="PTHR45339:SF1">
    <property type="entry name" value="HYBRID SIGNAL TRANSDUCTION HISTIDINE KINASE J"/>
    <property type="match status" value="1"/>
</dbReference>
<evidence type="ECO:0000313" key="16">
    <source>
        <dbReference type="Proteomes" id="UP001628193"/>
    </source>
</evidence>
<sequence>MEKPRLLIVDDVLTNVKVLAETLRGEYTVSVASTGRRALELAGQEPRPELILLDVMMPEMDGYEVCVRLKSQPATRDIPVIFVSAKMDAADEARGFSLGAVDYIVKPFSKSVVLARVRSQLDFKRHQDSMLGMMADLQRARDAAEAANRAKSDFLANMSHEIRTPMNSIIGMTELVLETEEDPTRRKYLSTALTSARGLLRLINNILDLSKVESGQLHLESVVFDLRQVVEESLESIAILARAKSLELTWQVDPTLPNCHIGDPTRLRQVLMNLLGNSVKFTDLGRIGIQVDGVSDGVRFAVRDSGIGIPEERQARIFDRFTQGDPSATRKYGGTGLGTTIAKEIVDRMGGRIWVESTPGEGSCFYFVLPIERAPGVPWCRERRSGRRRGPHKVPMRVPLNVLLVEDVEANRILAITRLEQRGHRVTVAHDGVEALEAHAGHRFDLILMDLQMPRMDGLTATRAIRAREEEAGMAEHLPIIALTAHSMVEDRDACLAVGMDEYVSKPIDFSRLFEVMASLFPASPTSVADLSVSDRETMLKASGLPELIGVDLMAGLGIWRDATKYRRALLGFVGRHAGDGARIRQAVERGDHRLAEVLTHALKGAAGSLAATELEEATLALDGGLRTGARHLDALVSGVEGTLARVVVGCRALTESGQGADEGVETTLEPGPADAGRVEMLRRIDAALDRGDALRAEGFMPVLMAWLGGSRFEDVARAVAVQVEEIDCVRAREILLGLMHDLGIGEHGD</sequence>
<dbReference type="SUPFAM" id="SSF55874">
    <property type="entry name" value="ATPase domain of HSP90 chaperone/DNA topoisomerase II/histidine kinase"/>
    <property type="match status" value="1"/>
</dbReference>
<dbReference type="Gene3D" id="1.20.120.160">
    <property type="entry name" value="HPT domain"/>
    <property type="match status" value="1"/>
</dbReference>
<dbReference type="SMART" id="SM00387">
    <property type="entry name" value="HATPase_c"/>
    <property type="match status" value="1"/>
</dbReference>
<keyword evidence="9" id="KW-1133">Transmembrane helix</keyword>
<dbReference type="Gene3D" id="1.10.287.130">
    <property type="match status" value="1"/>
</dbReference>
<organism evidence="15 16">
    <name type="scientific">Candidatus Magnetaquiglobus chichijimensis</name>
    <dbReference type="NCBI Taxonomy" id="3141448"/>
    <lineage>
        <taxon>Bacteria</taxon>
        <taxon>Pseudomonadati</taxon>
        <taxon>Pseudomonadota</taxon>
        <taxon>Magnetococcia</taxon>
        <taxon>Magnetococcales</taxon>
        <taxon>Candidatus Magnetaquicoccaceae</taxon>
        <taxon>Candidatus Magnetaquiglobus</taxon>
    </lineage>
</organism>
<keyword evidence="15" id="KW-0418">Kinase</keyword>
<feature type="domain" description="Histidine kinase" evidence="13">
    <location>
        <begin position="157"/>
        <end position="373"/>
    </location>
</feature>
<dbReference type="SMART" id="SM00448">
    <property type="entry name" value="REC"/>
    <property type="match status" value="2"/>
</dbReference>
<name>A0ABQ0C9P8_9PROT</name>
<evidence type="ECO:0000256" key="1">
    <source>
        <dbReference type="ARBA" id="ARBA00000085"/>
    </source>
</evidence>
<dbReference type="EC" id="2.7.13.3" evidence="3"/>
<feature type="modified residue" description="4-aspartylphosphate" evidence="12">
    <location>
        <position position="54"/>
    </location>
</feature>
<dbReference type="RefSeq" id="WP_420905309.1">
    <property type="nucleotide sequence ID" value="NZ_BAAFGK010000004.1"/>
</dbReference>
<gene>
    <name evidence="15" type="primary">rcsC_53</name>
    <name evidence="15" type="ORF">SIID45300_01949</name>
</gene>
<evidence type="ECO:0000256" key="6">
    <source>
        <dbReference type="ARBA" id="ARBA00022692"/>
    </source>
</evidence>
<dbReference type="SMART" id="SM00388">
    <property type="entry name" value="HisKA"/>
    <property type="match status" value="1"/>
</dbReference>
<dbReference type="InterPro" id="IPR003594">
    <property type="entry name" value="HATPase_dom"/>
</dbReference>
<keyword evidence="7" id="KW-0547">Nucleotide-binding</keyword>
<protein>
    <recommendedName>
        <fullName evidence="3">histidine kinase</fullName>
        <ecNumber evidence="3">2.7.13.3</ecNumber>
    </recommendedName>
</protein>
<dbReference type="InterPro" id="IPR001789">
    <property type="entry name" value="Sig_transdc_resp-reg_receiver"/>
</dbReference>
<dbReference type="CDD" id="cd19920">
    <property type="entry name" value="REC_PA4781-like"/>
    <property type="match status" value="1"/>
</dbReference>
<comment type="caution">
    <text evidence="15">The sequence shown here is derived from an EMBL/GenBank/DDBJ whole genome shotgun (WGS) entry which is preliminary data.</text>
</comment>
<dbReference type="Pfam" id="PF02518">
    <property type="entry name" value="HATPase_c"/>
    <property type="match status" value="1"/>
</dbReference>
<evidence type="ECO:0000256" key="7">
    <source>
        <dbReference type="ARBA" id="ARBA00022741"/>
    </source>
</evidence>
<evidence type="ECO:0000256" key="3">
    <source>
        <dbReference type="ARBA" id="ARBA00012438"/>
    </source>
</evidence>
<keyword evidence="8" id="KW-0067">ATP-binding</keyword>
<evidence type="ECO:0000256" key="9">
    <source>
        <dbReference type="ARBA" id="ARBA00022989"/>
    </source>
</evidence>
<dbReference type="InterPro" id="IPR004358">
    <property type="entry name" value="Sig_transdc_His_kin-like_C"/>
</dbReference>
<evidence type="ECO:0000256" key="12">
    <source>
        <dbReference type="PROSITE-ProRule" id="PRU00169"/>
    </source>
</evidence>
<feature type="modified residue" description="4-aspartylphosphate" evidence="12">
    <location>
        <position position="450"/>
    </location>
</feature>
<comment type="subcellular location">
    <subcellularLocation>
        <location evidence="2">Cell membrane</location>
        <topology evidence="2">Multi-pass membrane protein</topology>
    </subcellularLocation>
</comment>
<evidence type="ECO:0000256" key="11">
    <source>
        <dbReference type="ARBA" id="ARBA00023136"/>
    </source>
</evidence>
<accession>A0ABQ0C9P8</accession>
<comment type="catalytic activity">
    <reaction evidence="1">
        <text>ATP + protein L-histidine = ADP + protein N-phospho-L-histidine.</text>
        <dbReference type="EC" id="2.7.13.3"/>
    </reaction>
</comment>
<keyword evidence="5 12" id="KW-0597">Phosphoprotein</keyword>
<evidence type="ECO:0000256" key="5">
    <source>
        <dbReference type="ARBA" id="ARBA00022553"/>
    </source>
</evidence>
<dbReference type="CDD" id="cd17546">
    <property type="entry name" value="REC_hyHK_CKI1_RcsC-like"/>
    <property type="match status" value="1"/>
</dbReference>
<dbReference type="Gene3D" id="3.30.565.10">
    <property type="entry name" value="Histidine kinase-like ATPase, C-terminal domain"/>
    <property type="match status" value="1"/>
</dbReference>
<dbReference type="SUPFAM" id="SSF52172">
    <property type="entry name" value="CheY-like"/>
    <property type="match status" value="2"/>
</dbReference>
<dbReference type="SUPFAM" id="SSF47226">
    <property type="entry name" value="Histidine-containing phosphotransfer domain, HPT domain"/>
    <property type="match status" value="1"/>
</dbReference>
<dbReference type="InterPro" id="IPR036890">
    <property type="entry name" value="HATPase_C_sf"/>
</dbReference>
<dbReference type="EMBL" id="BAAFGK010000004">
    <property type="protein sequence ID" value="GAB0057617.1"/>
    <property type="molecule type" value="Genomic_DNA"/>
</dbReference>
<evidence type="ECO:0000259" key="13">
    <source>
        <dbReference type="PROSITE" id="PS50109"/>
    </source>
</evidence>
<dbReference type="CDD" id="cd00082">
    <property type="entry name" value="HisKA"/>
    <property type="match status" value="1"/>
</dbReference>
<keyword evidence="4" id="KW-1003">Cell membrane</keyword>
<evidence type="ECO:0000256" key="8">
    <source>
        <dbReference type="ARBA" id="ARBA00022840"/>
    </source>
</evidence>
<dbReference type="GO" id="GO:0004673">
    <property type="term" value="F:protein histidine kinase activity"/>
    <property type="evidence" value="ECO:0007669"/>
    <property type="project" value="UniProtKB-EC"/>
</dbReference>
<feature type="domain" description="Response regulatory" evidence="14">
    <location>
        <begin position="5"/>
        <end position="121"/>
    </location>
</feature>
<keyword evidence="11" id="KW-0472">Membrane</keyword>
<evidence type="ECO:0000256" key="10">
    <source>
        <dbReference type="ARBA" id="ARBA00023012"/>
    </source>
</evidence>
<keyword evidence="6" id="KW-0812">Transmembrane</keyword>
<dbReference type="PROSITE" id="PS50110">
    <property type="entry name" value="RESPONSE_REGULATORY"/>
    <property type="match status" value="2"/>
</dbReference>
<evidence type="ECO:0000256" key="4">
    <source>
        <dbReference type="ARBA" id="ARBA00022475"/>
    </source>
</evidence>
<dbReference type="CDD" id="cd16922">
    <property type="entry name" value="HATPase_EvgS-ArcB-TorS-like"/>
    <property type="match status" value="1"/>
</dbReference>
<reference evidence="15 16" key="2">
    <citation type="submission" date="2024-09" db="EMBL/GenBank/DDBJ databases">
        <title>Draft genome sequence of Candidatus Magnetaquicoccaceae bacterium FCR-1.</title>
        <authorList>
            <person name="Shimoshige H."/>
            <person name="Shimamura S."/>
            <person name="Taoka A."/>
            <person name="Kobayashi H."/>
            <person name="Maekawa T."/>
        </authorList>
    </citation>
    <scope>NUCLEOTIDE SEQUENCE [LARGE SCALE GENOMIC DNA]</scope>
    <source>
        <strain evidence="15 16">FCR-1</strain>
    </source>
</reference>
<dbReference type="Gene3D" id="3.40.50.2300">
    <property type="match status" value="2"/>
</dbReference>
<dbReference type="PROSITE" id="PS50109">
    <property type="entry name" value="HIS_KIN"/>
    <property type="match status" value="1"/>
</dbReference>
<dbReference type="PANTHER" id="PTHR45339">
    <property type="entry name" value="HYBRID SIGNAL TRANSDUCTION HISTIDINE KINASE J"/>
    <property type="match status" value="1"/>
</dbReference>
<evidence type="ECO:0000313" key="15">
    <source>
        <dbReference type="EMBL" id="GAB0057617.1"/>
    </source>
</evidence>
<dbReference type="Pfam" id="PF00512">
    <property type="entry name" value="HisKA"/>
    <property type="match status" value="1"/>
</dbReference>
<dbReference type="Pfam" id="PF00072">
    <property type="entry name" value="Response_reg"/>
    <property type="match status" value="2"/>
</dbReference>
<dbReference type="InterPro" id="IPR011006">
    <property type="entry name" value="CheY-like_superfamily"/>
</dbReference>
<evidence type="ECO:0000259" key="14">
    <source>
        <dbReference type="PROSITE" id="PS50110"/>
    </source>
</evidence>
<dbReference type="Proteomes" id="UP001628193">
    <property type="component" value="Unassembled WGS sequence"/>
</dbReference>
<keyword evidence="10" id="KW-0902">Two-component regulatory system</keyword>
<dbReference type="PRINTS" id="PR00344">
    <property type="entry name" value="BCTRLSENSOR"/>
</dbReference>
<feature type="domain" description="Response regulatory" evidence="14">
    <location>
        <begin position="401"/>
        <end position="521"/>
    </location>
</feature>
<proteinExistence type="predicted"/>
<dbReference type="InterPro" id="IPR005467">
    <property type="entry name" value="His_kinase_dom"/>
</dbReference>